<dbReference type="AlphaFoldDB" id="A0A379IGY8"/>
<keyword evidence="1" id="KW-1133">Transmembrane helix</keyword>
<reference evidence="2 3" key="1">
    <citation type="submission" date="2018-06" db="EMBL/GenBank/DDBJ databases">
        <authorList>
            <consortium name="Pathogen Informatics"/>
            <person name="Doyle S."/>
        </authorList>
    </citation>
    <scope>NUCLEOTIDE SEQUENCE [LARGE SCALE GENOMIC DNA]</scope>
    <source>
        <strain evidence="2 3">NCTC10392</strain>
    </source>
</reference>
<evidence type="ECO:0000313" key="2">
    <source>
        <dbReference type="EMBL" id="SUD32715.1"/>
    </source>
</evidence>
<evidence type="ECO:0000256" key="1">
    <source>
        <dbReference type="SAM" id="Phobius"/>
    </source>
</evidence>
<evidence type="ECO:0000313" key="3">
    <source>
        <dbReference type="Proteomes" id="UP000255125"/>
    </source>
</evidence>
<gene>
    <name evidence="2" type="ORF">NCTC10392_04091</name>
</gene>
<keyword evidence="1" id="KW-0472">Membrane</keyword>
<dbReference type="Proteomes" id="UP000255125">
    <property type="component" value="Unassembled WGS sequence"/>
</dbReference>
<dbReference type="RefSeq" id="WP_235205576.1">
    <property type="nucleotide sequence ID" value="NZ_CP008896.1"/>
</dbReference>
<dbReference type="EMBL" id="UGUS01000002">
    <property type="protein sequence ID" value="SUD32715.1"/>
    <property type="molecule type" value="Genomic_DNA"/>
</dbReference>
<name>A0A379IGY8_PSEFL</name>
<sequence length="109" mass="12161">MTNSLRPSLNEALSEPGRLAGLEQNMAIMEHRLTYMETRHESVPIRVSKLEQQFEHMSGQLSELNVGQQKLTSVVSGIGTKITWALAVASTLWAILQMFGPVLLRVLFP</sequence>
<dbReference type="GeneID" id="55538360"/>
<proteinExistence type="predicted"/>
<protein>
    <submittedName>
        <fullName evidence="2">Uncharacterized protein</fullName>
    </submittedName>
</protein>
<feature type="transmembrane region" description="Helical" evidence="1">
    <location>
        <begin position="82"/>
        <end position="108"/>
    </location>
</feature>
<accession>A0A379IGY8</accession>
<organism evidence="2 3">
    <name type="scientific">Pseudomonas fluorescens</name>
    <dbReference type="NCBI Taxonomy" id="294"/>
    <lineage>
        <taxon>Bacteria</taxon>
        <taxon>Pseudomonadati</taxon>
        <taxon>Pseudomonadota</taxon>
        <taxon>Gammaproteobacteria</taxon>
        <taxon>Pseudomonadales</taxon>
        <taxon>Pseudomonadaceae</taxon>
        <taxon>Pseudomonas</taxon>
    </lineage>
</organism>
<keyword evidence="1" id="KW-0812">Transmembrane</keyword>